<dbReference type="STRING" id="2082308.A0A2K1QHY2"/>
<evidence type="ECO:0000256" key="1">
    <source>
        <dbReference type="SAM" id="Coils"/>
    </source>
</evidence>
<dbReference type="AlphaFoldDB" id="A0A2K1QHY2"/>
<dbReference type="InParanoid" id="A0A2K1QHY2"/>
<keyword evidence="5" id="KW-1185">Reference proteome</keyword>
<proteinExistence type="predicted"/>
<evidence type="ECO:0000313" key="5">
    <source>
        <dbReference type="Proteomes" id="UP000243797"/>
    </source>
</evidence>
<feature type="region of interest" description="Disordered" evidence="2">
    <location>
        <begin position="919"/>
        <end position="954"/>
    </location>
</feature>
<comment type="caution">
    <text evidence="4">The sequence shown here is derived from an EMBL/GenBank/DDBJ whole genome shotgun (WGS) entry which is preliminary data.</text>
</comment>
<protein>
    <submittedName>
        <fullName evidence="4">Large subunit GTPase 1</fullName>
    </submittedName>
</protein>
<evidence type="ECO:0000313" key="4">
    <source>
        <dbReference type="EMBL" id="PNS14541.1"/>
    </source>
</evidence>
<feature type="coiled-coil region" evidence="1">
    <location>
        <begin position="417"/>
        <end position="464"/>
    </location>
</feature>
<name>A0A2K1QHY2_9PEZI</name>
<dbReference type="InterPro" id="IPR027417">
    <property type="entry name" value="P-loop_NTPase"/>
</dbReference>
<dbReference type="OrthoDB" id="5427350at2759"/>
<keyword evidence="1" id="KW-0175">Coiled coil</keyword>
<evidence type="ECO:0000256" key="2">
    <source>
        <dbReference type="SAM" id="MobiDB-lite"/>
    </source>
</evidence>
<feature type="region of interest" description="Disordered" evidence="2">
    <location>
        <begin position="1"/>
        <end position="28"/>
    </location>
</feature>
<accession>A0A2K1QHY2</accession>
<dbReference type="EMBL" id="NKHZ01000086">
    <property type="protein sequence ID" value="PNS14541.1"/>
    <property type="molecule type" value="Genomic_DNA"/>
</dbReference>
<evidence type="ECO:0000259" key="3">
    <source>
        <dbReference type="Pfam" id="PF00350"/>
    </source>
</evidence>
<dbReference type="InterPro" id="IPR045063">
    <property type="entry name" value="Dynamin_N"/>
</dbReference>
<dbReference type="PANTHER" id="PTHR36681">
    <property type="entry name" value="NUCLEAR GTPASE, GERMINAL CENTER-ASSOCIATED, TANDEM DUPLICATE 3"/>
    <property type="match status" value="1"/>
</dbReference>
<sequence length="954" mass="108105">MDEYSQSLFMTQPTSRKRSLSPDADEALPVKRRHYDLPTLLNYHDAPPEEHNQQSPFKYDIHEALPLLPSSHPAYKHVIAASSEGTRQIASSLRQAQSLSSEIDALVEKMGQKKKVNSGKILKIGLIGDSGAGKSTFTNALLGQKALALQGGGSKSCTLVINEYRDHGEAGGPLKMCIIFKSPEEINADITKHFRAYVDFKGSASAKPMKKEDQDENQHSRDTAEEYLLQVFAEYPGQHFAAKDKLQHFVKKLSPTQITQTIQALQDHAGKLTLGQLRGEDCDIDQRYVEFQYRDAKLLEKASKKFMSRAPVGKTGLWPLIAKVQTQLDSPFLRKGLLVADCPGLSDTSEMRRTASERYLEECGMIFIVAAIQRIATDPDVRQYIRRYTNSHDIDNVVIIATKSDDTWEDPETSVEMPQEQNLVQSCREAYEEVEEEYGEAKARTSSQEELQSLKLKMDKASAEYKHSQILLRNKIAVMELQDQLPYAYRHIGLTAIPTSARVHSLYLTGIDVADIPVLSLEETGIGRIRTLLCERAQKDRVYHLSRYMKANVDTPLERVMLVLEKDPTQRKDSVFKDVEMFRSKSIKHILVFLELIKEAFDRNVIKTMKKASRSGGPWHRNIREQIGIWQTHFSHPSTLRAFIIKEGIHHPVVHSANSAEPKLEMASDWNLDLLDTVTPDIKRMAELFTNRLHDVEKDFSNFVVGKLDALRAHLEDKQEIGGIDISRILILFEIHKREFEQSLPLMFKGIEEGVRMITKGLANSHNDTKGPYLESMSGVFRKLLHKKKFGPKTKGITAKRWEELERLLLSNGKKAPLTALRDQVQSKFNAVAESALKTLDSVMSAPFQDILRDLELRFGEFEGTHDEKKYEAVREEMRKVMPLAEEQFKEARESLLELEAWDRQRAAKVKMEKVDIGGFQGINIEDDDEDDDDPGDDEDSEAEDEVDGGAADS</sequence>
<feature type="compositionally biased region" description="Polar residues" evidence="2">
    <location>
        <begin position="1"/>
        <end position="14"/>
    </location>
</feature>
<dbReference type="Pfam" id="PF00350">
    <property type="entry name" value="Dynamin_N"/>
    <property type="match status" value="1"/>
</dbReference>
<feature type="domain" description="Dynamin N-terminal" evidence="3">
    <location>
        <begin position="124"/>
        <end position="401"/>
    </location>
</feature>
<gene>
    <name evidence="4" type="ORF">CAC42_3827</name>
</gene>
<reference evidence="4 5" key="1">
    <citation type="submission" date="2017-06" db="EMBL/GenBank/DDBJ databases">
        <title>Draft genome sequence of a variant of Elsinoe murrayae.</title>
        <authorList>
            <person name="Cheng Q."/>
        </authorList>
    </citation>
    <scope>NUCLEOTIDE SEQUENCE [LARGE SCALE GENOMIC DNA]</scope>
    <source>
        <strain evidence="4 5">CQ-2017a</strain>
    </source>
</reference>
<organism evidence="4 5">
    <name type="scientific">Sphaceloma murrayae</name>
    <dbReference type="NCBI Taxonomy" id="2082308"/>
    <lineage>
        <taxon>Eukaryota</taxon>
        <taxon>Fungi</taxon>
        <taxon>Dikarya</taxon>
        <taxon>Ascomycota</taxon>
        <taxon>Pezizomycotina</taxon>
        <taxon>Dothideomycetes</taxon>
        <taxon>Dothideomycetidae</taxon>
        <taxon>Myriangiales</taxon>
        <taxon>Elsinoaceae</taxon>
        <taxon>Sphaceloma</taxon>
    </lineage>
</organism>
<dbReference type="SUPFAM" id="SSF52540">
    <property type="entry name" value="P-loop containing nucleoside triphosphate hydrolases"/>
    <property type="match status" value="1"/>
</dbReference>
<dbReference type="Gene3D" id="3.40.50.300">
    <property type="entry name" value="P-loop containing nucleotide triphosphate hydrolases"/>
    <property type="match status" value="2"/>
</dbReference>
<feature type="compositionally biased region" description="Acidic residues" evidence="2">
    <location>
        <begin position="925"/>
        <end position="948"/>
    </location>
</feature>
<dbReference type="Proteomes" id="UP000243797">
    <property type="component" value="Unassembled WGS sequence"/>
</dbReference>
<dbReference type="PANTHER" id="PTHR36681:SF3">
    <property type="entry name" value="NUCLEAR GTPASE, GERMINAL CENTER-ASSOCIATED, TANDEM DUPLICATE 3"/>
    <property type="match status" value="1"/>
</dbReference>